<accession>A0A9J2PGZ6</accession>
<dbReference type="InterPro" id="IPR011009">
    <property type="entry name" value="Kinase-like_dom_sf"/>
</dbReference>
<dbReference type="InterPro" id="IPR050235">
    <property type="entry name" value="CK1_Ser-Thr_kinase"/>
</dbReference>
<dbReference type="AlphaFoldDB" id="A0A9J2PGZ6"/>
<reference evidence="3" key="1">
    <citation type="submission" date="2023-03" db="UniProtKB">
        <authorList>
            <consortium name="WormBaseParasite"/>
        </authorList>
    </citation>
    <scope>IDENTIFICATION</scope>
</reference>
<protein>
    <submittedName>
        <fullName evidence="3">Protein kinase domain-containing protein</fullName>
    </submittedName>
</protein>
<keyword evidence="2" id="KW-1185">Reference proteome</keyword>
<sequence length="378" mass="42337">MDPTIPLRGEEGVGRDASTVEDGAILSEHTYVCRVLCDFSYSIGSGWLVSVPPKRFFLGTGRATRNMPENQDVNPTASDNTKPTPLKIGTILNGRFKIIELTLNHPILGIHYNAVGKKGESYIVKMDGEGNLLSLVRSEAGFLNAVSKACASQFFVEFVHGGRVLQMIYFVTQFRPGPSLNDCLCAVPDGKFTVATSCRAAHFILQAIEWVHKLNHLLRRIDPNVIKYDVEDRVIYLSDLSSVRVDPAKLSVADVKIKWAGAQIYAPMDHHSAMHCRHDIEALIYFLIEMTTGTLPWADIGRDKIPLAKKNAIEDKSLFRNCPPAYAQMHNYLSTLNDSSEVDYKRLYMMLEETWKAAGASSLTEPQWDWEQLLKTDE</sequence>
<dbReference type="GO" id="GO:0004672">
    <property type="term" value="F:protein kinase activity"/>
    <property type="evidence" value="ECO:0007669"/>
    <property type="project" value="InterPro"/>
</dbReference>
<evidence type="ECO:0000313" key="3">
    <source>
        <dbReference type="WBParaSite" id="ALUE_0000877801-mRNA-1"/>
    </source>
</evidence>
<name>A0A9J2PGZ6_ASCLU</name>
<dbReference type="Proteomes" id="UP000036681">
    <property type="component" value="Unplaced"/>
</dbReference>
<dbReference type="SUPFAM" id="SSF56112">
    <property type="entry name" value="Protein kinase-like (PK-like)"/>
    <property type="match status" value="1"/>
</dbReference>
<organism evidence="2 3">
    <name type="scientific">Ascaris lumbricoides</name>
    <name type="common">Giant roundworm</name>
    <dbReference type="NCBI Taxonomy" id="6252"/>
    <lineage>
        <taxon>Eukaryota</taxon>
        <taxon>Metazoa</taxon>
        <taxon>Ecdysozoa</taxon>
        <taxon>Nematoda</taxon>
        <taxon>Chromadorea</taxon>
        <taxon>Rhabditida</taxon>
        <taxon>Spirurina</taxon>
        <taxon>Ascaridomorpha</taxon>
        <taxon>Ascaridoidea</taxon>
        <taxon>Ascarididae</taxon>
        <taxon>Ascaris</taxon>
    </lineage>
</organism>
<evidence type="ECO:0000259" key="1">
    <source>
        <dbReference type="PROSITE" id="PS50011"/>
    </source>
</evidence>
<feature type="domain" description="Protein kinase" evidence="1">
    <location>
        <begin position="85"/>
        <end position="378"/>
    </location>
</feature>
<dbReference type="PANTHER" id="PTHR11909">
    <property type="entry name" value="CASEIN KINASE-RELATED"/>
    <property type="match status" value="1"/>
</dbReference>
<evidence type="ECO:0000313" key="2">
    <source>
        <dbReference type="Proteomes" id="UP000036681"/>
    </source>
</evidence>
<dbReference type="InterPro" id="IPR000719">
    <property type="entry name" value="Prot_kinase_dom"/>
</dbReference>
<dbReference type="WBParaSite" id="ALUE_0000877801-mRNA-1">
    <property type="protein sequence ID" value="ALUE_0000877801-mRNA-1"/>
    <property type="gene ID" value="ALUE_0000877801"/>
</dbReference>
<dbReference type="PROSITE" id="PS50011">
    <property type="entry name" value="PROTEIN_KINASE_DOM"/>
    <property type="match status" value="1"/>
</dbReference>
<dbReference type="GO" id="GO:0005524">
    <property type="term" value="F:ATP binding"/>
    <property type="evidence" value="ECO:0007669"/>
    <property type="project" value="InterPro"/>
</dbReference>
<proteinExistence type="predicted"/>
<dbReference type="Gene3D" id="1.10.510.10">
    <property type="entry name" value="Transferase(Phosphotransferase) domain 1"/>
    <property type="match status" value="1"/>
</dbReference>